<dbReference type="RefSeq" id="WP_190996676.1">
    <property type="nucleotide sequence ID" value="NZ_JACXSI010000003.1"/>
</dbReference>
<dbReference type="NCBIfam" id="TIGR00013">
    <property type="entry name" value="taut"/>
    <property type="match status" value="1"/>
</dbReference>
<dbReference type="EC" id="5.3.2.-" evidence="4"/>
<gene>
    <name evidence="6" type="ORF">IEO70_01935</name>
</gene>
<dbReference type="InterPro" id="IPR004370">
    <property type="entry name" value="4-OT-like_dom"/>
</dbReference>
<evidence type="ECO:0000256" key="1">
    <source>
        <dbReference type="ARBA" id="ARBA00006723"/>
    </source>
</evidence>
<keyword evidence="7" id="KW-1185">Reference proteome</keyword>
<dbReference type="InterPro" id="IPR014347">
    <property type="entry name" value="Tautomerase/MIF_sf"/>
</dbReference>
<feature type="domain" description="4-oxalocrotonate tautomerase-like" evidence="5">
    <location>
        <begin position="2"/>
        <end position="58"/>
    </location>
</feature>
<dbReference type="AlphaFoldDB" id="A0A927CT95"/>
<dbReference type="Gene3D" id="3.30.429.10">
    <property type="entry name" value="Macrophage Migration Inhibitory Factor"/>
    <property type="match status" value="1"/>
</dbReference>
<dbReference type="GO" id="GO:0016853">
    <property type="term" value="F:isomerase activity"/>
    <property type="evidence" value="ECO:0007669"/>
    <property type="project" value="UniProtKB-UniRule"/>
</dbReference>
<feature type="active site" description="Proton acceptor; via imino nitrogen" evidence="3">
    <location>
        <position position="2"/>
    </location>
</feature>
<dbReference type="Pfam" id="PF01361">
    <property type="entry name" value="Tautomerase"/>
    <property type="match status" value="1"/>
</dbReference>
<comment type="caution">
    <text evidence="6">The sequence shown here is derived from an EMBL/GenBank/DDBJ whole genome shotgun (WGS) entry which is preliminary data.</text>
</comment>
<evidence type="ECO:0000256" key="4">
    <source>
        <dbReference type="RuleBase" id="RU362032"/>
    </source>
</evidence>
<name>A0A927CT95_9BACI</name>
<organism evidence="6 7">
    <name type="scientific">Peribacillus faecalis</name>
    <dbReference type="NCBI Taxonomy" id="2772559"/>
    <lineage>
        <taxon>Bacteria</taxon>
        <taxon>Bacillati</taxon>
        <taxon>Bacillota</taxon>
        <taxon>Bacilli</taxon>
        <taxon>Bacillales</taxon>
        <taxon>Bacillaceae</taxon>
        <taxon>Peribacillus</taxon>
    </lineage>
</organism>
<evidence type="ECO:0000256" key="3">
    <source>
        <dbReference type="PIRSR" id="PIRSR618191-1"/>
    </source>
</evidence>
<accession>A0A927CT95</accession>
<proteinExistence type="inferred from homology"/>
<evidence type="ECO:0000259" key="5">
    <source>
        <dbReference type="Pfam" id="PF01361"/>
    </source>
</evidence>
<dbReference type="SUPFAM" id="SSF55331">
    <property type="entry name" value="Tautomerase/MIF"/>
    <property type="match status" value="1"/>
</dbReference>
<dbReference type="Proteomes" id="UP000602076">
    <property type="component" value="Unassembled WGS sequence"/>
</dbReference>
<dbReference type="EMBL" id="JACXSI010000003">
    <property type="protein sequence ID" value="MBD3107128.1"/>
    <property type="molecule type" value="Genomic_DNA"/>
</dbReference>
<evidence type="ECO:0000313" key="7">
    <source>
        <dbReference type="Proteomes" id="UP000602076"/>
    </source>
</evidence>
<protein>
    <recommendedName>
        <fullName evidence="4">Tautomerase</fullName>
        <ecNumber evidence="4">5.3.2.-</ecNumber>
    </recommendedName>
</protein>
<dbReference type="PANTHER" id="PTHR35530:SF1">
    <property type="entry name" value="2-HYDROXYMUCONATE TAUTOMERASE"/>
    <property type="match status" value="1"/>
</dbReference>
<dbReference type="InterPro" id="IPR018191">
    <property type="entry name" value="4-OT"/>
</dbReference>
<comment type="similarity">
    <text evidence="1 4">Belongs to the 4-oxalocrotonate tautomerase family.</text>
</comment>
<keyword evidence="2 4" id="KW-0413">Isomerase</keyword>
<reference evidence="6" key="1">
    <citation type="submission" date="2020-09" db="EMBL/GenBank/DDBJ databases">
        <title>Bacillus faecalis sp. nov., a moderately halophilic bacterium isolated from cow faeces.</title>
        <authorList>
            <person name="Jiang L."/>
            <person name="Lee J."/>
        </authorList>
    </citation>
    <scope>NUCLEOTIDE SEQUENCE</scope>
    <source>
        <strain evidence="6">AGMB 02131</strain>
    </source>
</reference>
<evidence type="ECO:0000313" key="6">
    <source>
        <dbReference type="EMBL" id="MBD3107128.1"/>
    </source>
</evidence>
<dbReference type="PANTHER" id="PTHR35530">
    <property type="entry name" value="TAUTOMERASE-RELATED"/>
    <property type="match status" value="1"/>
</dbReference>
<evidence type="ECO:0000256" key="2">
    <source>
        <dbReference type="ARBA" id="ARBA00023235"/>
    </source>
</evidence>
<sequence>MPFINITIIEGRTAEQKEKLIYEVSHTVSEVLDASIETVRVCINEIPSTHWGIAGESIYQRNNK</sequence>